<dbReference type="RefSeq" id="WP_236983635.1">
    <property type="nucleotide sequence ID" value="NZ_AP023086.1"/>
</dbReference>
<dbReference type="KEGG" id="marq:MARGE09_P3121"/>
<gene>
    <name evidence="2" type="ORF">MARGE09_P3121</name>
</gene>
<dbReference type="InterPro" id="IPR036249">
    <property type="entry name" value="Thioredoxin-like_sf"/>
</dbReference>
<dbReference type="AlphaFoldDB" id="A0AAN1WJU1"/>
<name>A0AAN1WJU1_9GAMM</name>
<dbReference type="SUPFAM" id="SSF52833">
    <property type="entry name" value="Thioredoxin-like"/>
    <property type="match status" value="1"/>
</dbReference>
<dbReference type="Gene3D" id="3.40.30.10">
    <property type="entry name" value="Glutaredoxin"/>
    <property type="match status" value="1"/>
</dbReference>
<dbReference type="EMBL" id="AP023086">
    <property type="protein sequence ID" value="BCD98920.1"/>
    <property type="molecule type" value="Genomic_DNA"/>
</dbReference>
<evidence type="ECO:0000259" key="1">
    <source>
        <dbReference type="Pfam" id="PF13417"/>
    </source>
</evidence>
<dbReference type="Proteomes" id="UP001320119">
    <property type="component" value="Chromosome"/>
</dbReference>
<dbReference type="InterPro" id="IPR004045">
    <property type="entry name" value="Glutathione_S-Trfase_N"/>
</dbReference>
<organism evidence="2 3">
    <name type="scientific">Marinagarivorans cellulosilyticus</name>
    <dbReference type="NCBI Taxonomy" id="2721545"/>
    <lineage>
        <taxon>Bacteria</taxon>
        <taxon>Pseudomonadati</taxon>
        <taxon>Pseudomonadota</taxon>
        <taxon>Gammaproteobacteria</taxon>
        <taxon>Cellvibrionales</taxon>
        <taxon>Cellvibrionaceae</taxon>
        <taxon>Marinagarivorans</taxon>
    </lineage>
</organism>
<protein>
    <recommendedName>
        <fullName evidence="1">GST N-terminal domain-containing protein</fullName>
    </recommendedName>
</protein>
<evidence type="ECO:0000313" key="2">
    <source>
        <dbReference type="EMBL" id="BCD98920.1"/>
    </source>
</evidence>
<dbReference type="PANTHER" id="PTHR45288">
    <property type="entry name" value="THIOREDOXIN FAMILY PROTEIN"/>
    <property type="match status" value="1"/>
</dbReference>
<dbReference type="PANTHER" id="PTHR45288:SF2">
    <property type="entry name" value="THIOREDOXIN FAMILY PROTEIN"/>
    <property type="match status" value="1"/>
</dbReference>
<feature type="domain" description="GST N-terminal" evidence="1">
    <location>
        <begin position="45"/>
        <end position="121"/>
    </location>
</feature>
<reference evidence="2 3" key="1">
    <citation type="journal article" date="2022" name="IScience">
        <title>An ultrasensitive nanofiber-based assay for enzymatic hydrolysis and deep-sea microbial degradation of cellulose.</title>
        <authorList>
            <person name="Tsudome M."/>
            <person name="Tachioka M."/>
            <person name="Miyazaki M."/>
            <person name="Uchimura K."/>
            <person name="Tsuda M."/>
            <person name="Takaki Y."/>
            <person name="Deguchi S."/>
        </authorList>
    </citation>
    <scope>NUCLEOTIDE SEQUENCE [LARGE SCALE GENOMIC DNA]</scope>
    <source>
        <strain evidence="2 3">GE09</strain>
    </source>
</reference>
<sequence>MLLKMLREGLGRVLVFGDWVSRPKPIKRNEAQQQAANIDAQGLSLYQFYACPFCIKVRRKIHALNVPINVCDAQNDQRKRQELSIEGGKLKVPCLRIEEQGKVLWMYESSDIINYLNQRFGSV</sequence>
<keyword evidence="3" id="KW-1185">Reference proteome</keyword>
<dbReference type="Pfam" id="PF13417">
    <property type="entry name" value="GST_N_3"/>
    <property type="match status" value="1"/>
</dbReference>
<accession>A0AAN1WJU1</accession>
<evidence type="ECO:0000313" key="3">
    <source>
        <dbReference type="Proteomes" id="UP001320119"/>
    </source>
</evidence>
<proteinExistence type="predicted"/>
<dbReference type="PROSITE" id="PS51354">
    <property type="entry name" value="GLUTAREDOXIN_2"/>
    <property type="match status" value="1"/>
</dbReference>